<sequence length="151" mass="17188">MPLLDLHHVAIKSKDLAATEKFYTKVLGMKKVARPDFPFPGVWLEMGETMFHIYGGSAAQTHAGDYEYDQGVAPVDHVALRAKNFDKMKEVCKKHRCTWRQMDIPDFKLWQLFVQDPSGVIVELNFDVNKEPRGSKGPNGHNLFNAGRPFQ</sequence>
<protein>
    <submittedName>
        <fullName evidence="3">Lactoylglutathione lyase</fullName>
    </submittedName>
</protein>
<dbReference type="InterPro" id="IPR004360">
    <property type="entry name" value="Glyas_Fos-R_dOase_dom"/>
</dbReference>
<proteinExistence type="predicted"/>
<dbReference type="EMBL" id="KT997804">
    <property type="protein sequence ID" value="ANO58298.1"/>
    <property type="molecule type" value="Genomic_DNA"/>
</dbReference>
<evidence type="ECO:0000256" key="1">
    <source>
        <dbReference type="SAM" id="MobiDB-lite"/>
    </source>
</evidence>
<dbReference type="Gene3D" id="3.10.180.10">
    <property type="entry name" value="2,3-Dihydroxybiphenyl 1,2-Dioxygenase, domain 1"/>
    <property type="match status" value="1"/>
</dbReference>
<name>A0A1B0Z276_9PROT</name>
<dbReference type="InterPro" id="IPR029068">
    <property type="entry name" value="Glyas_Bleomycin-R_OHBP_Dase"/>
</dbReference>
<dbReference type="PANTHER" id="PTHR46142:SF3">
    <property type="entry name" value="F18B13.24 PROTEIN"/>
    <property type="match status" value="1"/>
</dbReference>
<dbReference type="PROSITE" id="PS51819">
    <property type="entry name" value="VOC"/>
    <property type="match status" value="1"/>
</dbReference>
<dbReference type="AlphaFoldDB" id="A0A1B0Z276"/>
<feature type="region of interest" description="Disordered" evidence="1">
    <location>
        <begin position="132"/>
        <end position="151"/>
    </location>
</feature>
<dbReference type="SUPFAM" id="SSF54593">
    <property type="entry name" value="Glyoxalase/Bleomycin resistance protein/Dihydroxybiphenyl dioxygenase"/>
    <property type="match status" value="1"/>
</dbReference>
<accession>A0A1B0Z276</accession>
<keyword evidence="3" id="KW-0456">Lyase</keyword>
<dbReference type="GO" id="GO:0016829">
    <property type="term" value="F:lyase activity"/>
    <property type="evidence" value="ECO:0007669"/>
    <property type="project" value="UniProtKB-KW"/>
</dbReference>
<dbReference type="Pfam" id="PF00903">
    <property type="entry name" value="Glyoxalase"/>
    <property type="match status" value="1"/>
</dbReference>
<feature type="domain" description="VOC" evidence="2">
    <location>
        <begin position="5"/>
        <end position="127"/>
    </location>
</feature>
<dbReference type="InterPro" id="IPR037523">
    <property type="entry name" value="VOC_core"/>
</dbReference>
<organism evidence="3">
    <name type="scientific">uncultured Alphaproteobacteria bacterium</name>
    <dbReference type="NCBI Taxonomy" id="91750"/>
    <lineage>
        <taxon>Bacteria</taxon>
        <taxon>Pseudomonadati</taxon>
        <taxon>Pseudomonadota</taxon>
        <taxon>Alphaproteobacteria</taxon>
        <taxon>environmental samples</taxon>
    </lineage>
</organism>
<evidence type="ECO:0000259" key="2">
    <source>
        <dbReference type="PROSITE" id="PS51819"/>
    </source>
</evidence>
<evidence type="ECO:0000313" key="3">
    <source>
        <dbReference type="EMBL" id="ANO58298.1"/>
    </source>
</evidence>
<dbReference type="PANTHER" id="PTHR46142">
    <property type="match status" value="1"/>
</dbReference>
<reference evidence="3" key="1">
    <citation type="submission" date="2015-11" db="EMBL/GenBank/DDBJ databases">
        <title>Genomes of Abundant and Widespread Viruses from the Deep Ocean.</title>
        <authorList>
            <person name="Mizuno C.M."/>
            <person name="Ghai R."/>
            <person name="Saghai A."/>
            <person name="Lopez-Garcia P."/>
            <person name="Rodriguez-Valera F."/>
        </authorList>
    </citation>
    <scope>NUCLEOTIDE SEQUENCE</scope>
</reference>